<keyword evidence="1" id="KW-0614">Plasmid</keyword>
<geneLocation type="plasmid" evidence="2">
    <name>pxf64-hb</name>
</geneLocation>
<dbReference type="Proteomes" id="UP000196980">
    <property type="component" value="Plasmid pXF64-HB"/>
</dbReference>
<name>A0ABC8AHJ5_XYLFS</name>
<protein>
    <submittedName>
        <fullName evidence="1">Uncharacterized protein</fullName>
    </submittedName>
</protein>
<dbReference type="KEGG" id="xfh:XFHB_13010"/>
<accession>A0ABC8AHJ5</accession>
<dbReference type="EMBL" id="CP009886">
    <property type="protein sequence ID" value="ALR07891.1"/>
    <property type="molecule type" value="Genomic_DNA"/>
</dbReference>
<evidence type="ECO:0000313" key="1">
    <source>
        <dbReference type="EMBL" id="ALR07891.1"/>
    </source>
</evidence>
<reference evidence="2" key="1">
    <citation type="submission" date="2014-11" db="EMBL/GenBank/DDBJ databases">
        <title>Xylella fastidiosa Hib4 Genome Sequencing.</title>
        <authorList>
            <person name="Pierry P.M."/>
            <person name="da Silva A.M."/>
        </authorList>
    </citation>
    <scope>NUCLEOTIDE SEQUENCE [LARGE SCALE GENOMIC DNA]</scope>
    <source>
        <strain evidence="2">Hib4</strain>
        <plasmid evidence="2">pxf64-hb</plasmid>
    </source>
</reference>
<sequence length="170" mass="19620">MAARNYAENNRQQFIIIDLLVKLDKKQNPLVMKPDDLPNHDFITFQRLSRRMMNDLHQILKRPLEQEGVDTDTLNLMKLHSLLSERPELISSVINEPSWEHIKILTYLTKTALNEKPMNVGIVPFRHWNSILKATCLSNIKITLDPPDQRVKDALVSAPSLNIPSRAHRA</sequence>
<gene>
    <name evidence="1" type="ORF">XFHB_13010</name>
</gene>
<proteinExistence type="predicted"/>
<organism evidence="1 2">
    <name type="scientific">Xylella fastidiosa</name>
    <dbReference type="NCBI Taxonomy" id="2371"/>
    <lineage>
        <taxon>Bacteria</taxon>
        <taxon>Pseudomonadati</taxon>
        <taxon>Pseudomonadota</taxon>
        <taxon>Gammaproteobacteria</taxon>
        <taxon>Lysobacterales</taxon>
        <taxon>Lysobacteraceae</taxon>
        <taxon>Xylella</taxon>
    </lineage>
</organism>
<evidence type="ECO:0000313" key="2">
    <source>
        <dbReference type="Proteomes" id="UP000196980"/>
    </source>
</evidence>
<dbReference type="AlphaFoldDB" id="A0ABC8AHJ5"/>